<name>A0ABS7YMC4_9VIBR</name>
<evidence type="ECO:0000313" key="2">
    <source>
        <dbReference type="Proteomes" id="UP001199044"/>
    </source>
</evidence>
<dbReference type="EMBL" id="JAIWIU010000026">
    <property type="protein sequence ID" value="MCA2015410.1"/>
    <property type="molecule type" value="Genomic_DNA"/>
</dbReference>
<sequence length="79" mass="9342">MMTRNVHAHKVLNQLDVHPMNEAQLREWISQEFGDDVVFHTCRLQDLSVDALFTFLQEHNKVLVEEGIWSLNKEKICQH</sequence>
<dbReference type="InterPro" id="IPR019620">
    <property type="entry name" value="Metal-bd_prot_put"/>
</dbReference>
<dbReference type="Pfam" id="PF10678">
    <property type="entry name" value="DUF2492"/>
    <property type="match status" value="1"/>
</dbReference>
<evidence type="ECO:0000313" key="1">
    <source>
        <dbReference type="EMBL" id="MCA2015410.1"/>
    </source>
</evidence>
<reference evidence="2" key="1">
    <citation type="submission" date="2023-07" db="EMBL/GenBank/DDBJ databases">
        <title>Molecular identification of indigenous halophilic bacteria isolated from red sea cost, biodegradation of synthetic dyes and assessment of degraded metabolite toxicity.</title>
        <authorList>
            <person name="Chaieb K."/>
            <person name="Altayb H.N."/>
        </authorList>
    </citation>
    <scope>NUCLEOTIDE SEQUENCE [LARGE SCALE GENOMIC DNA]</scope>
    <source>
        <strain evidence="2">K20</strain>
    </source>
</reference>
<gene>
    <name evidence="1" type="ORF">LDJ79_04750</name>
</gene>
<comment type="caution">
    <text evidence="1">The sequence shown here is derived from an EMBL/GenBank/DDBJ whole genome shotgun (WGS) entry which is preliminary data.</text>
</comment>
<dbReference type="Proteomes" id="UP001199044">
    <property type="component" value="Unassembled WGS sequence"/>
</dbReference>
<proteinExistence type="predicted"/>
<organism evidence="1 2">
    <name type="scientific">Vibrio tritonius</name>
    <dbReference type="NCBI Taxonomy" id="1435069"/>
    <lineage>
        <taxon>Bacteria</taxon>
        <taxon>Pseudomonadati</taxon>
        <taxon>Pseudomonadota</taxon>
        <taxon>Gammaproteobacteria</taxon>
        <taxon>Vibrionales</taxon>
        <taxon>Vibrionaceae</taxon>
        <taxon>Vibrio</taxon>
    </lineage>
</organism>
<protein>
    <submittedName>
        <fullName evidence="1">YecH family protein</fullName>
    </submittedName>
</protein>
<keyword evidence="2" id="KW-1185">Reference proteome</keyword>
<dbReference type="RefSeq" id="WP_225249771.1">
    <property type="nucleotide sequence ID" value="NZ_JAIWIU010000026.1"/>
</dbReference>
<accession>A0ABS7YMC4</accession>
<dbReference type="NCBIfam" id="TIGR03853">
    <property type="entry name" value="matur_matur"/>
    <property type="match status" value="1"/>
</dbReference>